<dbReference type="EMBL" id="JBHFFA010000008">
    <property type="protein sequence ID" value="KAL2609508.1"/>
    <property type="molecule type" value="Genomic_DNA"/>
</dbReference>
<gene>
    <name evidence="2" type="ORF">R1flu_028081</name>
</gene>
<reference evidence="2 3" key="1">
    <citation type="submission" date="2024-09" db="EMBL/GenBank/DDBJ databases">
        <title>Chromosome-scale assembly of Riccia fluitans.</title>
        <authorList>
            <person name="Paukszto L."/>
            <person name="Sawicki J."/>
            <person name="Karawczyk K."/>
            <person name="Piernik-Szablinska J."/>
            <person name="Szczecinska M."/>
            <person name="Mazdziarz M."/>
        </authorList>
    </citation>
    <scope>NUCLEOTIDE SEQUENCE [LARGE SCALE GENOMIC DNA]</scope>
    <source>
        <strain evidence="2">Rf_01</strain>
        <tissue evidence="2">Aerial parts of the thallus</tissue>
    </source>
</reference>
<dbReference type="PANTHER" id="PTHR47873">
    <property type="entry name" value="ARM REPEAT SUPERFAMILY PROTEIN"/>
    <property type="match status" value="1"/>
</dbReference>
<comment type="caution">
    <text evidence="2">The sequence shown here is derived from an EMBL/GenBank/DDBJ whole genome shotgun (WGS) entry which is preliminary data.</text>
</comment>
<dbReference type="AlphaFoldDB" id="A0ABD1XPP0"/>
<evidence type="ECO:0000313" key="2">
    <source>
        <dbReference type="EMBL" id="KAL2609508.1"/>
    </source>
</evidence>
<dbReference type="PANTHER" id="PTHR47873:SF1">
    <property type="entry name" value="ARM REPEAT SUPERFAMILY PROTEIN"/>
    <property type="match status" value="1"/>
</dbReference>
<sequence length="469" mass="51968">MTLSLRYAERKGVSREKTRFRPYWASDERLFAMLSHGKHHGRLPRAPLILKAQTFGCGIFGVCSPFLLSPRTATFGDTHKNAPDFSASNVLLIQDRRKDRLRGGSYCADTPDYSLNIITSSSPSSTGRSAQCSQLLLDLPLSRKTWTEIELTDRQQQRREQSSPQRTVEDYLMKIRRGQCSKASLDNLLKLVNERNSGKVEIDVACSLVGLLVSSCEDDSIRHTECYQGAFIALARLVHNEAVLQMCAEAEMLCVLDWILNRGSLDAGVLAAVILQKIACRKDLEVVVRNRQSFFDGVVRLMVKREQPAATNLGTKTLLALCLIKENRSAAVRAGAVAAIVRILPGSKVPIAEKALAVLELLGTTSEGRTAMIEHELLVPVVVNSILRMSDRAAEYAAGALCAICTPENPRSQELAVQAGAQTRLLLLIQSQCTPRAKRKALLLLKTLHKYWEQEPRKDESGFSAQVHY</sequence>
<keyword evidence="3" id="KW-1185">Reference proteome</keyword>
<dbReference type="Proteomes" id="UP001605036">
    <property type="component" value="Unassembled WGS sequence"/>
</dbReference>
<accession>A0ABD1XPP0</accession>
<evidence type="ECO:0000259" key="1">
    <source>
        <dbReference type="Pfam" id="PF25598"/>
    </source>
</evidence>
<name>A0ABD1XPP0_9MARC</name>
<dbReference type="Gene3D" id="1.25.10.10">
    <property type="entry name" value="Leucine-rich Repeat Variant"/>
    <property type="match status" value="1"/>
</dbReference>
<dbReference type="InterPro" id="IPR011989">
    <property type="entry name" value="ARM-like"/>
</dbReference>
<dbReference type="Pfam" id="PF25598">
    <property type="entry name" value="ARM_PUB"/>
    <property type="match status" value="1"/>
</dbReference>
<protein>
    <recommendedName>
        <fullName evidence="1">U-box domain-containing protein</fullName>
    </recommendedName>
</protein>
<feature type="domain" description="U-box" evidence="1">
    <location>
        <begin position="179"/>
        <end position="455"/>
    </location>
</feature>
<dbReference type="InterPro" id="IPR016024">
    <property type="entry name" value="ARM-type_fold"/>
</dbReference>
<evidence type="ECO:0000313" key="3">
    <source>
        <dbReference type="Proteomes" id="UP001605036"/>
    </source>
</evidence>
<proteinExistence type="predicted"/>
<dbReference type="SUPFAM" id="SSF48371">
    <property type="entry name" value="ARM repeat"/>
    <property type="match status" value="1"/>
</dbReference>
<dbReference type="InterPro" id="IPR058678">
    <property type="entry name" value="ARM_PUB"/>
</dbReference>
<organism evidence="2 3">
    <name type="scientific">Riccia fluitans</name>
    <dbReference type="NCBI Taxonomy" id="41844"/>
    <lineage>
        <taxon>Eukaryota</taxon>
        <taxon>Viridiplantae</taxon>
        <taxon>Streptophyta</taxon>
        <taxon>Embryophyta</taxon>
        <taxon>Marchantiophyta</taxon>
        <taxon>Marchantiopsida</taxon>
        <taxon>Marchantiidae</taxon>
        <taxon>Marchantiales</taxon>
        <taxon>Ricciaceae</taxon>
        <taxon>Riccia</taxon>
    </lineage>
</organism>